<keyword evidence="5" id="KW-0067">ATP-binding</keyword>
<dbReference type="GO" id="GO:0005524">
    <property type="term" value="F:ATP binding"/>
    <property type="evidence" value="ECO:0007669"/>
    <property type="project" value="UniProtKB-KW"/>
</dbReference>
<protein>
    <submittedName>
        <fullName evidence="9">DNA helicase</fullName>
    </submittedName>
</protein>
<dbReference type="GO" id="GO:0016787">
    <property type="term" value="F:hydrolase activity"/>
    <property type="evidence" value="ECO:0007669"/>
    <property type="project" value="UniProtKB-KW"/>
</dbReference>
<dbReference type="Pfam" id="PF13086">
    <property type="entry name" value="AAA_11"/>
    <property type="match status" value="2"/>
</dbReference>
<reference evidence="9 10" key="1">
    <citation type="journal article" date="2014" name="Int. J. Syst. Evol. Microbiol.">
        <title>Lysinibacillus halotolerans sp. nov., isolated from saline-alkaline soil.</title>
        <authorList>
            <person name="Kong D."/>
            <person name="Wang Y."/>
            <person name="Zhao B."/>
            <person name="Li Y."/>
            <person name="Song J."/>
            <person name="Zhai Y."/>
            <person name="Zhang C."/>
            <person name="Wang H."/>
            <person name="Chen X."/>
            <person name="Zhao B."/>
            <person name="Ruan Z."/>
        </authorList>
    </citation>
    <scope>NUCLEOTIDE SEQUENCE [LARGE SCALE GENOMIC DNA]</scope>
    <source>
        <strain evidence="9 10">MCCC 1A12703</strain>
    </source>
</reference>
<dbReference type="GO" id="GO:0043139">
    <property type="term" value="F:5'-3' DNA helicase activity"/>
    <property type="evidence" value="ECO:0007669"/>
    <property type="project" value="TreeGrafter"/>
</dbReference>
<accession>A0A3M8HE56</accession>
<dbReference type="CDD" id="cd18808">
    <property type="entry name" value="SF1_C_Upf1"/>
    <property type="match status" value="1"/>
</dbReference>
<name>A0A3M8HE56_9BACI</name>
<dbReference type="InterPro" id="IPR027417">
    <property type="entry name" value="P-loop_NTPase"/>
</dbReference>
<dbReference type="EMBL" id="RHLQ01000008">
    <property type="protein sequence ID" value="RND00331.1"/>
    <property type="molecule type" value="Genomic_DNA"/>
</dbReference>
<gene>
    <name evidence="9" type="ORF">EC501_04800</name>
</gene>
<dbReference type="InterPro" id="IPR041679">
    <property type="entry name" value="DNA2/NAM7-like_C"/>
</dbReference>
<evidence type="ECO:0000256" key="5">
    <source>
        <dbReference type="ARBA" id="ARBA00022840"/>
    </source>
</evidence>
<keyword evidence="3" id="KW-0378">Hydrolase</keyword>
<evidence type="ECO:0000256" key="1">
    <source>
        <dbReference type="ARBA" id="ARBA00007913"/>
    </source>
</evidence>
<dbReference type="OrthoDB" id="9757917at2"/>
<dbReference type="InterPro" id="IPR047187">
    <property type="entry name" value="SF1_C_Upf1"/>
</dbReference>
<evidence type="ECO:0000259" key="7">
    <source>
        <dbReference type="Pfam" id="PF13086"/>
    </source>
</evidence>
<evidence type="ECO:0000256" key="6">
    <source>
        <dbReference type="SAM" id="Coils"/>
    </source>
</evidence>
<keyword evidence="10" id="KW-1185">Reference proteome</keyword>
<feature type="domain" description="DNA2/NAM7 helicase helicase" evidence="7">
    <location>
        <begin position="310"/>
        <end position="524"/>
    </location>
</feature>
<dbReference type="PANTHER" id="PTHR43788">
    <property type="entry name" value="DNA2/NAM7 HELICASE FAMILY MEMBER"/>
    <property type="match status" value="1"/>
</dbReference>
<evidence type="ECO:0000313" key="9">
    <source>
        <dbReference type="EMBL" id="RND00331.1"/>
    </source>
</evidence>
<dbReference type="SUPFAM" id="SSF52540">
    <property type="entry name" value="P-loop containing nucleoside triphosphate hydrolases"/>
    <property type="match status" value="1"/>
</dbReference>
<keyword evidence="4 9" id="KW-0347">Helicase</keyword>
<feature type="coiled-coil region" evidence="6">
    <location>
        <begin position="736"/>
        <end position="869"/>
    </location>
</feature>
<sequence length="1262" mass="146367">MVQQMGAMETIKCFILLTNTAREALKQHFQDEHAFFKLQHGFDVYIEKQSVEQTTLNLTFFFDNKRNEKLTKKFGDRVVIIDCAFDLKNGLVAKSFRTRGRNTPVITNRRQKMRIHFVPSRISGHTYSDKFISTIAELPVAQERFDYVNKRISSWEGYLKVLYKNASIDDIDATFHSLQYSQDFSKVTIRCNGIDDKQWKQLKGLSAYVKGYPREIGEVIKVHQQSRTIDIELNAKVAKLARTNDFDFTSEYITFSNASTKSQLNRLLKGFEHLKEGLAANPNLENILFEDTPKIAERKKDISLEFHNPLNEYQREAVSGAMSAEDLYVIQGPPGTGKTTVISEICYQNAKAGLKTLIASQSNLAVDNALSRLLNNKDIRILRYGRTESIEEDGKKFIEENVADYWKKQTYEAITKEIEDHQLKEKQLKNDITQYEKEIESLKQKESQLQEDIAKKEAAEKELKIVTEEIGQLKKQIIPLKKEREKTEQALEKLSASNERISEKINELNHSLVTIGTNESIDEQLFEAQEKLKKSKQLLEYIQVTQQLMEIELQLANVQKELEDIESSSDTINSIIESVESMKKIHEIESFIEDQNIHRGYVLNQLFHDMDKIHEQLLPFKSLKEITIRLDKAIEYSKTSLGIEGQMNPLPNNHHYSLQEIEEFLTKLSYAFAQKKITRENGARSIQGLYLRKQYLNQLVLRYRALVDESLLVFSKIKEEVCDQLKQREEADQSSLNLLKAKEQNLLQSQEKYKEQLNTFESIIQEDDIIPSIEEIHTICEALENEMQILLENKEKTSILEEQLSKKQQELESVQKEMTSGQTLLKQFISQLKELSSKGLQLEKKYEQLEQLTKQHPELELEKTKSKMESITVEIDKVHKKIEMLPIAQKMQLQWKTLLEQATEHDLDEIRKLYVKHANVIGTTCVASANKEFMDNYPIFDVVIIDEVSKATPPELLLPMLKGKKVILVGDHHQLPPLIGDDTFEETLETVLKESDTFEEKRELEKLLEESLFERLYKNLPATNKKMLAIQYRMHENIMQTIAPFYKNGNDSLKCGLSDSDVLRDHKLEGPSIKRTDHLLWIDIPNRHPYFEERMKEGSSLYNEAELEVVRTMLLELNEATAKAKSEELIAQDELKSVGVISFYAEQVKRINRLIEHELNIPHLHIRTGSVDKFQGMEMDVILVSMVRNNDHKHGDIGFAKDYRRLNVALSRARELLVLIGSIEMFTNRPKKEETRSMYRNLHQIVQSQNGYRNHNELLITT</sequence>
<comment type="caution">
    <text evidence="9">The sequence shown here is derived from an EMBL/GenBank/DDBJ whole genome shotgun (WGS) entry which is preliminary data.</text>
</comment>
<dbReference type="InterPro" id="IPR041677">
    <property type="entry name" value="DNA2/NAM7_AAA_11"/>
</dbReference>
<dbReference type="RefSeq" id="WP_122971165.1">
    <property type="nucleotide sequence ID" value="NZ_RHLQ01000008.1"/>
</dbReference>
<keyword evidence="6" id="KW-0175">Coiled coil</keyword>
<feature type="domain" description="DNA2/NAM7 helicase helicase" evidence="7">
    <location>
        <begin position="797"/>
        <end position="979"/>
    </location>
</feature>
<evidence type="ECO:0000256" key="3">
    <source>
        <dbReference type="ARBA" id="ARBA00022801"/>
    </source>
</evidence>
<evidence type="ECO:0000256" key="4">
    <source>
        <dbReference type="ARBA" id="ARBA00022806"/>
    </source>
</evidence>
<dbReference type="Proteomes" id="UP000279909">
    <property type="component" value="Unassembled WGS sequence"/>
</dbReference>
<evidence type="ECO:0000256" key="2">
    <source>
        <dbReference type="ARBA" id="ARBA00022741"/>
    </source>
</evidence>
<dbReference type="PANTHER" id="PTHR43788:SF8">
    <property type="entry name" value="DNA-BINDING PROTEIN SMUBP-2"/>
    <property type="match status" value="1"/>
</dbReference>
<feature type="coiled-coil region" evidence="6">
    <location>
        <begin position="411"/>
        <end position="568"/>
    </location>
</feature>
<organism evidence="9 10">
    <name type="scientific">Lysinibacillus halotolerans</name>
    <dbReference type="NCBI Taxonomy" id="1368476"/>
    <lineage>
        <taxon>Bacteria</taxon>
        <taxon>Bacillati</taxon>
        <taxon>Bacillota</taxon>
        <taxon>Bacilli</taxon>
        <taxon>Bacillales</taxon>
        <taxon>Bacillaceae</taxon>
        <taxon>Lysinibacillus</taxon>
    </lineage>
</organism>
<dbReference type="InterPro" id="IPR050534">
    <property type="entry name" value="Coronavir_polyprotein_1ab"/>
</dbReference>
<comment type="similarity">
    <text evidence="1">Belongs to the DNA2/NAM7 helicase family.</text>
</comment>
<evidence type="ECO:0000259" key="8">
    <source>
        <dbReference type="Pfam" id="PF13087"/>
    </source>
</evidence>
<keyword evidence="2" id="KW-0547">Nucleotide-binding</keyword>
<evidence type="ECO:0000313" key="10">
    <source>
        <dbReference type="Proteomes" id="UP000279909"/>
    </source>
</evidence>
<feature type="domain" description="DNA2/NAM7 helicase-like C-terminal" evidence="8">
    <location>
        <begin position="1008"/>
        <end position="1222"/>
    </location>
</feature>
<dbReference type="Pfam" id="PF13087">
    <property type="entry name" value="AAA_12"/>
    <property type="match status" value="1"/>
</dbReference>
<dbReference type="AlphaFoldDB" id="A0A3M8HE56"/>
<proteinExistence type="inferred from homology"/>
<dbReference type="Gene3D" id="3.40.50.300">
    <property type="entry name" value="P-loop containing nucleotide triphosphate hydrolases"/>
    <property type="match status" value="3"/>
</dbReference>